<accession>A0ABW3LNE7</accession>
<evidence type="ECO:0000313" key="2">
    <source>
        <dbReference type="Proteomes" id="UP001597040"/>
    </source>
</evidence>
<gene>
    <name evidence="1" type="ORF">ACFQ3N_10330</name>
</gene>
<evidence type="ECO:0000313" key="1">
    <source>
        <dbReference type="EMBL" id="MFD1038784.1"/>
    </source>
</evidence>
<name>A0ABW3LNE7_9BACI</name>
<protein>
    <submittedName>
        <fullName evidence="1">Uncharacterized protein</fullName>
    </submittedName>
</protein>
<dbReference type="EMBL" id="JBHTKJ010000026">
    <property type="protein sequence ID" value="MFD1038784.1"/>
    <property type="molecule type" value="Genomic_DNA"/>
</dbReference>
<comment type="caution">
    <text evidence="1">The sequence shown here is derived from an EMBL/GenBank/DDBJ whole genome shotgun (WGS) entry which is preliminary data.</text>
</comment>
<proteinExistence type="predicted"/>
<dbReference type="Proteomes" id="UP001597040">
    <property type="component" value="Unassembled WGS sequence"/>
</dbReference>
<dbReference type="RefSeq" id="WP_390362093.1">
    <property type="nucleotide sequence ID" value="NZ_JBHTKJ010000026.1"/>
</dbReference>
<sequence>MGLCEQIKEFDSVRKEGANKVFTMYLNTDPSDPEQQAGEWKIHFKNGLRNFEKYLEKADDPELFILPS</sequence>
<keyword evidence="2" id="KW-1185">Reference proteome</keyword>
<reference evidence="2" key="1">
    <citation type="journal article" date="2019" name="Int. J. Syst. Evol. Microbiol.">
        <title>The Global Catalogue of Microorganisms (GCM) 10K type strain sequencing project: providing services to taxonomists for standard genome sequencing and annotation.</title>
        <authorList>
            <consortium name="The Broad Institute Genomics Platform"/>
            <consortium name="The Broad Institute Genome Sequencing Center for Infectious Disease"/>
            <person name="Wu L."/>
            <person name="Ma J."/>
        </authorList>
    </citation>
    <scope>NUCLEOTIDE SEQUENCE [LARGE SCALE GENOMIC DNA]</scope>
    <source>
        <strain evidence="2">CCUG 56754</strain>
    </source>
</reference>
<organism evidence="1 2">
    <name type="scientific">Virgibacillus byunsanensis</name>
    <dbReference type="NCBI Taxonomy" id="570945"/>
    <lineage>
        <taxon>Bacteria</taxon>
        <taxon>Bacillati</taxon>
        <taxon>Bacillota</taxon>
        <taxon>Bacilli</taxon>
        <taxon>Bacillales</taxon>
        <taxon>Bacillaceae</taxon>
        <taxon>Virgibacillus</taxon>
    </lineage>
</organism>